<keyword evidence="4" id="KW-1185">Reference proteome</keyword>
<dbReference type="GO" id="GO:0005975">
    <property type="term" value="P:carbohydrate metabolic process"/>
    <property type="evidence" value="ECO:0007669"/>
    <property type="project" value="InterPro"/>
</dbReference>
<keyword evidence="2 3" id="KW-0808">Transferase</keyword>
<name>A0A2T0UZ87_9MICO</name>
<evidence type="ECO:0000313" key="4">
    <source>
        <dbReference type="Proteomes" id="UP000237822"/>
    </source>
</evidence>
<dbReference type="Proteomes" id="UP000237822">
    <property type="component" value="Unassembled WGS sequence"/>
</dbReference>
<comment type="caution">
    <text evidence="3">The sequence shown here is derived from an EMBL/GenBank/DDBJ whole genome shotgun (WGS) entry which is preliminary data.</text>
</comment>
<evidence type="ECO:0000313" key="3">
    <source>
        <dbReference type="EMBL" id="PRY63232.1"/>
    </source>
</evidence>
<proteinExistence type="predicted"/>
<dbReference type="RefSeq" id="WP_170070098.1">
    <property type="nucleotide sequence ID" value="NZ_PVTI01000002.1"/>
</dbReference>
<dbReference type="Pfam" id="PF01531">
    <property type="entry name" value="Glyco_transf_11"/>
    <property type="match status" value="1"/>
</dbReference>
<organism evidence="3 4">
    <name type="scientific">Knoellia remsis</name>
    <dbReference type="NCBI Taxonomy" id="407159"/>
    <lineage>
        <taxon>Bacteria</taxon>
        <taxon>Bacillati</taxon>
        <taxon>Actinomycetota</taxon>
        <taxon>Actinomycetes</taxon>
        <taxon>Micrococcales</taxon>
        <taxon>Intrasporangiaceae</taxon>
        <taxon>Knoellia</taxon>
    </lineage>
</organism>
<accession>A0A2T0UZ87</accession>
<evidence type="ECO:0000256" key="2">
    <source>
        <dbReference type="ARBA" id="ARBA00022679"/>
    </source>
</evidence>
<reference evidence="3 4" key="1">
    <citation type="submission" date="2018-03" db="EMBL/GenBank/DDBJ databases">
        <title>Genomic Encyclopedia of Archaeal and Bacterial Type Strains, Phase II (KMG-II): from individual species to whole genera.</title>
        <authorList>
            <person name="Goeker M."/>
        </authorList>
    </citation>
    <scope>NUCLEOTIDE SEQUENCE [LARGE SCALE GENOMIC DNA]</scope>
    <source>
        <strain evidence="3 4">ATCC BAA-1496</strain>
    </source>
</reference>
<sequence>MKAIVRDAASAVLSPVRRRLGRRDVNWTPDFMGFGNQLYLWCWAHERRGQHPEPRVLINERTRPWLLEIPAFSERFLIEPDEVHFLDQRHDHWAHKQAESGYAQGFSPQARSAFIRDGLMPEPLLAGVTNSDLASDTVLTVNVRRGDYYSVAAHRSWFAIDLAAYVDQAVRRSIVRDGEVQRIHVVSDDQQWCRDHLPFLWAAAEEVTFAPDTDTAAQNFRDICGSRRLVISNSTFSLWGAFVSRTVHGQNPGMIWAPAFFQSTYPPGRCVEYDADFSFVDELPDGWQPQWVLDGRARP</sequence>
<dbReference type="EMBL" id="PVTI01000002">
    <property type="protein sequence ID" value="PRY63232.1"/>
    <property type="molecule type" value="Genomic_DNA"/>
</dbReference>
<dbReference type="AlphaFoldDB" id="A0A2T0UZ87"/>
<evidence type="ECO:0000256" key="1">
    <source>
        <dbReference type="ARBA" id="ARBA00022676"/>
    </source>
</evidence>
<dbReference type="InterPro" id="IPR002516">
    <property type="entry name" value="Glyco_trans_11"/>
</dbReference>
<protein>
    <submittedName>
        <fullName evidence="3">Glycosyl transferase family 11</fullName>
    </submittedName>
</protein>
<dbReference type="GO" id="GO:0016020">
    <property type="term" value="C:membrane"/>
    <property type="evidence" value="ECO:0007669"/>
    <property type="project" value="InterPro"/>
</dbReference>
<keyword evidence="1" id="KW-0328">Glycosyltransferase</keyword>
<gene>
    <name evidence="3" type="ORF">BCF74_10263</name>
</gene>
<dbReference type="GO" id="GO:0008107">
    <property type="term" value="F:galactoside 2-alpha-L-fucosyltransferase activity"/>
    <property type="evidence" value="ECO:0007669"/>
    <property type="project" value="InterPro"/>
</dbReference>